<evidence type="ECO:0000313" key="2">
    <source>
        <dbReference type="EMBL" id="MBD3930028.1"/>
    </source>
</evidence>
<protein>
    <submittedName>
        <fullName evidence="2">Uncharacterized protein</fullName>
    </submittedName>
</protein>
<keyword evidence="1" id="KW-0812">Transmembrane</keyword>
<dbReference type="RefSeq" id="WP_191207347.1">
    <property type="nucleotide sequence ID" value="NZ_BAABKL010000025.1"/>
</dbReference>
<accession>A0A927I9U9</accession>
<reference evidence="2" key="1">
    <citation type="submission" date="2020-09" db="EMBL/GenBank/DDBJ databases">
        <title>Secondary metabolite and genome analysis of marine Streptomyces chumphonensis KK1-2T.</title>
        <authorList>
            <person name="Phongsopitanun W."/>
            <person name="Kanchanasin P."/>
            <person name="Pittayakhajonwut P."/>
            <person name="Suwanborirux K."/>
            <person name="Tanasupawat S."/>
        </authorList>
    </citation>
    <scope>NUCLEOTIDE SEQUENCE</scope>
    <source>
        <strain evidence="2">KK1-2</strain>
    </source>
</reference>
<name>A0A927I9U9_9ACTN</name>
<evidence type="ECO:0000256" key="1">
    <source>
        <dbReference type="SAM" id="Phobius"/>
    </source>
</evidence>
<dbReference type="AlphaFoldDB" id="A0A927I9U9"/>
<gene>
    <name evidence="2" type="ORF">IF129_00375</name>
</gene>
<keyword evidence="1" id="KW-1133">Transmembrane helix</keyword>
<dbReference type="EMBL" id="JACXYU010000001">
    <property type="protein sequence ID" value="MBD3930028.1"/>
    <property type="molecule type" value="Genomic_DNA"/>
</dbReference>
<comment type="caution">
    <text evidence="2">The sequence shown here is derived from an EMBL/GenBank/DDBJ whole genome shotgun (WGS) entry which is preliminary data.</text>
</comment>
<keyword evidence="1" id="KW-0472">Membrane</keyword>
<organism evidence="2 3">
    <name type="scientific">Streptomyces chumphonensis</name>
    <dbReference type="NCBI Taxonomy" id="1214925"/>
    <lineage>
        <taxon>Bacteria</taxon>
        <taxon>Bacillati</taxon>
        <taxon>Actinomycetota</taxon>
        <taxon>Actinomycetes</taxon>
        <taxon>Kitasatosporales</taxon>
        <taxon>Streptomycetaceae</taxon>
        <taxon>Streptomyces</taxon>
    </lineage>
</organism>
<sequence>MDIDWAALGQVFGVSLVATVALVGVFTLGIVGGSARTADGGTGTLARVGSYAAYAVCAGAVALGIYTIAA</sequence>
<feature type="transmembrane region" description="Helical" evidence="1">
    <location>
        <begin position="12"/>
        <end position="31"/>
    </location>
</feature>
<evidence type="ECO:0000313" key="3">
    <source>
        <dbReference type="Proteomes" id="UP000632289"/>
    </source>
</evidence>
<keyword evidence="3" id="KW-1185">Reference proteome</keyword>
<dbReference type="Proteomes" id="UP000632289">
    <property type="component" value="Unassembled WGS sequence"/>
</dbReference>
<proteinExistence type="predicted"/>
<feature type="transmembrane region" description="Helical" evidence="1">
    <location>
        <begin position="51"/>
        <end position="69"/>
    </location>
</feature>